<keyword evidence="3" id="KW-1185">Reference proteome</keyword>
<organism evidence="2 3">
    <name type="scientific">Adhaeribacter terreus</name>
    <dbReference type="NCBI Taxonomy" id="529703"/>
    <lineage>
        <taxon>Bacteria</taxon>
        <taxon>Pseudomonadati</taxon>
        <taxon>Bacteroidota</taxon>
        <taxon>Cytophagia</taxon>
        <taxon>Cytophagales</taxon>
        <taxon>Hymenobacteraceae</taxon>
        <taxon>Adhaeribacter</taxon>
    </lineage>
</organism>
<keyword evidence="1" id="KW-0732">Signal</keyword>
<dbReference type="EMBL" id="JBHSKT010000005">
    <property type="protein sequence ID" value="MFC5270969.1"/>
    <property type="molecule type" value="Genomic_DNA"/>
</dbReference>
<accession>A0ABW0E9I4</accession>
<name>A0ABW0E9I4_9BACT</name>
<gene>
    <name evidence="2" type="ORF">ACFPIB_10130</name>
</gene>
<dbReference type="RefSeq" id="WP_378017337.1">
    <property type="nucleotide sequence ID" value="NZ_JBHSKT010000005.1"/>
</dbReference>
<reference evidence="3" key="1">
    <citation type="journal article" date="2019" name="Int. J. Syst. Evol. Microbiol.">
        <title>The Global Catalogue of Microorganisms (GCM) 10K type strain sequencing project: providing services to taxonomists for standard genome sequencing and annotation.</title>
        <authorList>
            <consortium name="The Broad Institute Genomics Platform"/>
            <consortium name="The Broad Institute Genome Sequencing Center for Infectious Disease"/>
            <person name="Wu L."/>
            <person name="Ma J."/>
        </authorList>
    </citation>
    <scope>NUCLEOTIDE SEQUENCE [LARGE SCALE GENOMIC DNA]</scope>
    <source>
        <strain evidence="3">KACC 12602</strain>
    </source>
</reference>
<evidence type="ECO:0000256" key="1">
    <source>
        <dbReference type="SAM" id="SignalP"/>
    </source>
</evidence>
<comment type="caution">
    <text evidence="2">The sequence shown here is derived from an EMBL/GenBank/DDBJ whole genome shotgun (WGS) entry which is preliminary data.</text>
</comment>
<evidence type="ECO:0000313" key="2">
    <source>
        <dbReference type="EMBL" id="MFC5270969.1"/>
    </source>
</evidence>
<feature type="chain" id="PRO_5046556926" evidence="1">
    <location>
        <begin position="25"/>
        <end position="367"/>
    </location>
</feature>
<feature type="signal peptide" evidence="1">
    <location>
        <begin position="1"/>
        <end position="24"/>
    </location>
</feature>
<protein>
    <submittedName>
        <fullName evidence="2">Uncharacterized protein</fullName>
    </submittedName>
</protein>
<evidence type="ECO:0000313" key="3">
    <source>
        <dbReference type="Proteomes" id="UP001596161"/>
    </source>
</evidence>
<proteinExistence type="predicted"/>
<dbReference type="Proteomes" id="UP001596161">
    <property type="component" value="Unassembled WGS sequence"/>
</dbReference>
<sequence>MKTRFSFLFTLFFIAWLLPVSGFADQDAITVADLTFPVPGTRAATAWEKNNAGKSYSWPNYFYGFQEGDKMIVELKMEEGKGKYEVDIKEFTSGSVLYAGRNISKIKKQEFQIPTKAVYEFIIRSTHEEPSTCKMTIKRIPASVATARFNANVTWKTLEDTVFTFANEKVLVKTDFIPQILVDKTFRVFSQTSIGKPSRVTVPFKLPPRTAHWVYWLGVGQESVKEMEALTKTLAKGGAAVASGINPVVAFGMGLLPELPQVKSSGYIDFLFMNKQAVKPFEEKGERKPFSFAQGDAIINAYGKIAASQVPKTADGEIYLGVENHNTVTGLDVAVKIVAFEPDYKYETRKVKKIAKINRTRVPVFGN</sequence>